<evidence type="ECO:0008006" key="2">
    <source>
        <dbReference type="Google" id="ProtNLM"/>
    </source>
</evidence>
<dbReference type="EMBL" id="CAADFF010000009">
    <property type="protein sequence ID" value="VFJ88159.1"/>
    <property type="molecule type" value="Genomic_DNA"/>
</dbReference>
<name>A0A450U8B6_9GAMM</name>
<protein>
    <recommendedName>
        <fullName evidence="2">PIN domain-containing protein</fullName>
    </recommendedName>
</protein>
<gene>
    <name evidence="1" type="ORF">BECKLFY1418B_GA0070995_100928</name>
</gene>
<sequence length="174" mass="19650">MKLLFFIQPRLLWTCGRVLRTGLRPSGRVDSPWTTSLLSTACPHSSASRPDFLLELAIETSAEFIISFNKKDFPDTEKFDIRVLTPREFLQLAGGLAMTQLNIEIPNRIYRGICDLSQRENISLDRLVAQALGEKLSAGASEDYLARRAERGNREKFLAVLNKAPDVQPEDNDR</sequence>
<proteinExistence type="predicted"/>
<dbReference type="AlphaFoldDB" id="A0A450U8B6"/>
<organism evidence="1">
    <name type="scientific">Candidatus Kentrum sp. LFY</name>
    <dbReference type="NCBI Taxonomy" id="2126342"/>
    <lineage>
        <taxon>Bacteria</taxon>
        <taxon>Pseudomonadati</taxon>
        <taxon>Pseudomonadota</taxon>
        <taxon>Gammaproteobacteria</taxon>
        <taxon>Candidatus Kentrum</taxon>
    </lineage>
</organism>
<accession>A0A450U8B6</accession>
<reference evidence="1" key="1">
    <citation type="submission" date="2019-02" db="EMBL/GenBank/DDBJ databases">
        <authorList>
            <person name="Gruber-Vodicka R. H."/>
            <person name="Seah K. B. B."/>
        </authorList>
    </citation>
    <scope>NUCLEOTIDE SEQUENCE</scope>
    <source>
        <strain evidence="1">BECK_M7</strain>
    </source>
</reference>
<evidence type="ECO:0000313" key="1">
    <source>
        <dbReference type="EMBL" id="VFJ88159.1"/>
    </source>
</evidence>